<dbReference type="InterPro" id="IPR010134">
    <property type="entry name" value="PHA_reg_PhaR"/>
</dbReference>
<dbReference type="InterPro" id="IPR007897">
    <property type="entry name" value="PHB_accumulat"/>
</dbReference>
<evidence type="ECO:0000313" key="4">
    <source>
        <dbReference type="Proteomes" id="UP000631300"/>
    </source>
</evidence>
<accession>A0A918JH73</accession>
<sequence length="144" mass="17012">MIIIKKYPNRRLYDTTQSRYVNLEYIKALINDSKEFQVVDSKTGDDITKSLLLQIISESETNDNQSLLTNSLLKQLIRYYDTDMQYFVRDYLEQSLVTLMEQQDKMQGMMKTMAASSPFSLFSKMMEQNMDMWSQHSDSKDNKK</sequence>
<evidence type="ECO:0000313" key="3">
    <source>
        <dbReference type="EMBL" id="GGW78543.1"/>
    </source>
</evidence>
<evidence type="ECO:0000259" key="1">
    <source>
        <dbReference type="Pfam" id="PF05233"/>
    </source>
</evidence>
<organism evidence="3 4">
    <name type="scientific">Alteromonas halophila</name>
    <dbReference type="NCBI Taxonomy" id="516698"/>
    <lineage>
        <taxon>Bacteria</taxon>
        <taxon>Pseudomonadati</taxon>
        <taxon>Pseudomonadota</taxon>
        <taxon>Gammaproteobacteria</taxon>
        <taxon>Alteromonadales</taxon>
        <taxon>Alteromonadaceae</taxon>
        <taxon>Alteromonas/Salinimonas group</taxon>
        <taxon>Alteromonas</taxon>
    </lineage>
</organism>
<dbReference type="Pfam" id="PF05233">
    <property type="entry name" value="PHB_acc"/>
    <property type="match status" value="1"/>
</dbReference>
<proteinExistence type="predicted"/>
<protein>
    <recommendedName>
        <fullName evidence="5">Polyhydroxyalkanoate synthesis repressor PhaR</fullName>
    </recommendedName>
</protein>
<feature type="domain" description="PHB accumulation regulatory" evidence="1">
    <location>
        <begin position="68"/>
        <end position="107"/>
    </location>
</feature>
<dbReference type="GO" id="GO:0006355">
    <property type="term" value="P:regulation of DNA-templated transcription"/>
    <property type="evidence" value="ECO:0007669"/>
    <property type="project" value="InterPro"/>
</dbReference>
<reference evidence="3" key="1">
    <citation type="journal article" date="2014" name="Int. J. Syst. Evol. Microbiol.">
        <title>Complete genome sequence of Corynebacterium casei LMG S-19264T (=DSM 44701T), isolated from a smear-ripened cheese.</title>
        <authorList>
            <consortium name="US DOE Joint Genome Institute (JGI-PGF)"/>
            <person name="Walter F."/>
            <person name="Albersmeier A."/>
            <person name="Kalinowski J."/>
            <person name="Ruckert C."/>
        </authorList>
    </citation>
    <scope>NUCLEOTIDE SEQUENCE</scope>
    <source>
        <strain evidence="3">KCTC 22164</strain>
    </source>
</reference>
<dbReference type="EMBL" id="BMXP01000002">
    <property type="protein sequence ID" value="GGW78543.1"/>
    <property type="molecule type" value="Genomic_DNA"/>
</dbReference>
<keyword evidence="4" id="KW-1185">Reference proteome</keyword>
<dbReference type="Proteomes" id="UP000631300">
    <property type="component" value="Unassembled WGS sequence"/>
</dbReference>
<evidence type="ECO:0008006" key="5">
    <source>
        <dbReference type="Google" id="ProtNLM"/>
    </source>
</evidence>
<dbReference type="Pfam" id="PF07879">
    <property type="entry name" value="PHB_acc_N"/>
    <property type="match status" value="1"/>
</dbReference>
<name>A0A918JH73_9ALTE</name>
<evidence type="ECO:0000259" key="2">
    <source>
        <dbReference type="Pfam" id="PF07879"/>
    </source>
</evidence>
<reference evidence="3" key="2">
    <citation type="submission" date="2020-09" db="EMBL/GenBank/DDBJ databases">
        <authorList>
            <person name="Sun Q."/>
            <person name="Kim S."/>
        </authorList>
    </citation>
    <scope>NUCLEOTIDE SEQUENCE</scope>
    <source>
        <strain evidence="3">KCTC 22164</strain>
    </source>
</reference>
<dbReference type="InterPro" id="IPR012909">
    <property type="entry name" value="PHA_DNA-bd_N"/>
</dbReference>
<comment type="caution">
    <text evidence="3">The sequence shown here is derived from an EMBL/GenBank/DDBJ whole genome shotgun (WGS) entry which is preliminary data.</text>
</comment>
<gene>
    <name evidence="3" type="ORF">GCM10007391_08960</name>
</gene>
<dbReference type="NCBIfam" id="TIGR01848">
    <property type="entry name" value="PHA_reg_PhaR"/>
    <property type="match status" value="1"/>
</dbReference>
<feature type="domain" description="PHA accumulation regulator DNA-binding N-terminal" evidence="2">
    <location>
        <begin position="3"/>
        <end position="62"/>
    </location>
</feature>
<dbReference type="AlphaFoldDB" id="A0A918JH73"/>
<dbReference type="RefSeq" id="WP_189403905.1">
    <property type="nucleotide sequence ID" value="NZ_BMXP01000002.1"/>
</dbReference>